<reference evidence="8" key="1">
    <citation type="submission" date="2021-04" db="EMBL/GenBank/DDBJ databases">
        <title>Isolation of p-tert-butylphenol degrading bacteria Sphingobium phenoxybenzoativorans Tas13 from active sludge.</title>
        <authorList>
            <person name="Li Y."/>
        </authorList>
    </citation>
    <scope>NUCLEOTIDE SEQUENCE</scope>
    <source>
        <strain evidence="8">Tas13</strain>
    </source>
</reference>
<organism evidence="8 9">
    <name type="scientific">Sphingobium phenoxybenzoativorans</name>
    <dbReference type="NCBI Taxonomy" id="1592790"/>
    <lineage>
        <taxon>Bacteria</taxon>
        <taxon>Pseudomonadati</taxon>
        <taxon>Pseudomonadota</taxon>
        <taxon>Alphaproteobacteria</taxon>
        <taxon>Sphingomonadales</taxon>
        <taxon>Sphingomonadaceae</taxon>
        <taxon>Sphingobium</taxon>
    </lineage>
</organism>
<dbReference type="GO" id="GO:0005886">
    <property type="term" value="C:plasma membrane"/>
    <property type="evidence" value="ECO:0007669"/>
    <property type="project" value="InterPro"/>
</dbReference>
<evidence type="ECO:0000256" key="2">
    <source>
        <dbReference type="ARBA" id="ARBA00022692"/>
    </source>
</evidence>
<protein>
    <submittedName>
        <fullName evidence="8">DUF1049 domain-containing protein</fullName>
    </submittedName>
</protein>
<evidence type="ECO:0000256" key="1">
    <source>
        <dbReference type="ARBA" id="ARBA00022475"/>
    </source>
</evidence>
<dbReference type="Proteomes" id="UP000681425">
    <property type="component" value="Chromosome"/>
</dbReference>
<proteinExistence type="predicted"/>
<evidence type="ECO:0000256" key="3">
    <source>
        <dbReference type="ARBA" id="ARBA00022989"/>
    </source>
</evidence>
<keyword evidence="3 6" id="KW-1133">Transmembrane helix</keyword>
<dbReference type="RefSeq" id="WP_212607769.1">
    <property type="nucleotide sequence ID" value="NZ_CP073910.1"/>
</dbReference>
<evidence type="ECO:0000313" key="8">
    <source>
        <dbReference type="EMBL" id="QUT03845.1"/>
    </source>
</evidence>
<accession>A0A975K2N9</accession>
<sequence length="114" mass="12334">MQFLRTALWVVLAVALALFCKANWVSVSVKLWGDMVADTRLPVLVVGAFLLGAVPFWIMARATRWRMKRRLDATERALASATAAAAPPPQTGMSLPNSTDPLLDKSPLTPASEA</sequence>
<feature type="transmembrane region" description="Helical" evidence="6">
    <location>
        <begin position="41"/>
        <end position="60"/>
    </location>
</feature>
<feature type="region of interest" description="Disordered" evidence="5">
    <location>
        <begin position="80"/>
        <end position="114"/>
    </location>
</feature>
<dbReference type="Pfam" id="PF06305">
    <property type="entry name" value="LapA_dom"/>
    <property type="match status" value="1"/>
</dbReference>
<evidence type="ECO:0000313" key="9">
    <source>
        <dbReference type="Proteomes" id="UP000681425"/>
    </source>
</evidence>
<gene>
    <name evidence="8" type="ORF">KFK14_11800</name>
</gene>
<dbReference type="KEGG" id="spph:KFK14_11800"/>
<dbReference type="AlphaFoldDB" id="A0A975K2N9"/>
<evidence type="ECO:0000256" key="4">
    <source>
        <dbReference type="ARBA" id="ARBA00023136"/>
    </source>
</evidence>
<feature type="domain" description="Lipopolysaccharide assembly protein A" evidence="7">
    <location>
        <begin position="25"/>
        <end position="82"/>
    </location>
</feature>
<keyword evidence="4 6" id="KW-0472">Membrane</keyword>
<dbReference type="EMBL" id="CP073910">
    <property type="protein sequence ID" value="QUT03845.1"/>
    <property type="molecule type" value="Genomic_DNA"/>
</dbReference>
<evidence type="ECO:0000256" key="6">
    <source>
        <dbReference type="SAM" id="Phobius"/>
    </source>
</evidence>
<evidence type="ECO:0000259" key="7">
    <source>
        <dbReference type="Pfam" id="PF06305"/>
    </source>
</evidence>
<keyword evidence="9" id="KW-1185">Reference proteome</keyword>
<name>A0A975K2N9_9SPHN</name>
<dbReference type="InterPro" id="IPR010445">
    <property type="entry name" value="LapA_dom"/>
</dbReference>
<evidence type="ECO:0000256" key="5">
    <source>
        <dbReference type="SAM" id="MobiDB-lite"/>
    </source>
</evidence>
<keyword evidence="1" id="KW-1003">Cell membrane</keyword>
<keyword evidence="2 6" id="KW-0812">Transmembrane</keyword>